<dbReference type="GO" id="GO:0046872">
    <property type="term" value="F:metal ion binding"/>
    <property type="evidence" value="ECO:0007669"/>
    <property type="project" value="UniProtKB-KW"/>
</dbReference>
<dbReference type="Gene3D" id="3.30.2010.10">
    <property type="entry name" value="Metalloproteases ('zincins'), catalytic domain"/>
    <property type="match status" value="1"/>
</dbReference>
<comment type="cofactor">
    <cofactor evidence="10">
        <name>Zn(2+)</name>
        <dbReference type="ChEBI" id="CHEBI:29105"/>
    </cofactor>
    <text evidence="10">Binds 1 zinc ion per subunit.</text>
</comment>
<keyword evidence="4" id="KW-0479">Metal-binding</keyword>
<dbReference type="PANTHER" id="PTHR43221">
    <property type="entry name" value="PROTEASE HTPX"/>
    <property type="match status" value="1"/>
</dbReference>
<reference evidence="13 14" key="1">
    <citation type="submission" date="2020-04" db="EMBL/GenBank/DDBJ databases">
        <title>Knoellia sp. isolate from air conditioner.</title>
        <authorList>
            <person name="Chea S."/>
            <person name="Kim D.-U."/>
        </authorList>
    </citation>
    <scope>NUCLEOTIDE SEQUENCE [LARGE SCALE GENOMIC DNA]</scope>
    <source>
        <strain evidence="13 14">DB2414S</strain>
    </source>
</reference>
<protein>
    <submittedName>
        <fullName evidence="13">M48 family metallopeptidase</fullName>
    </submittedName>
</protein>
<keyword evidence="14" id="KW-1185">Reference proteome</keyword>
<keyword evidence="3 11" id="KW-0812">Transmembrane</keyword>
<keyword evidence="6 10" id="KW-0862">Zinc</keyword>
<evidence type="ECO:0000313" key="14">
    <source>
        <dbReference type="Proteomes" id="UP000588586"/>
    </source>
</evidence>
<keyword evidence="9 11" id="KW-0472">Membrane</keyword>
<evidence type="ECO:0000256" key="6">
    <source>
        <dbReference type="ARBA" id="ARBA00022833"/>
    </source>
</evidence>
<evidence type="ECO:0000256" key="4">
    <source>
        <dbReference type="ARBA" id="ARBA00022723"/>
    </source>
</evidence>
<feature type="transmembrane region" description="Helical" evidence="11">
    <location>
        <begin position="41"/>
        <end position="62"/>
    </location>
</feature>
<proteinExistence type="inferred from homology"/>
<evidence type="ECO:0000256" key="3">
    <source>
        <dbReference type="ARBA" id="ARBA00022692"/>
    </source>
</evidence>
<dbReference type="PANTHER" id="PTHR43221:SF2">
    <property type="entry name" value="PROTEASE HTPX HOMOLOG"/>
    <property type="match status" value="1"/>
</dbReference>
<evidence type="ECO:0000256" key="7">
    <source>
        <dbReference type="ARBA" id="ARBA00022989"/>
    </source>
</evidence>
<feature type="domain" description="Peptidase M48" evidence="12">
    <location>
        <begin position="113"/>
        <end position="188"/>
    </location>
</feature>
<accession>A0A849HAU7</accession>
<evidence type="ECO:0000256" key="2">
    <source>
        <dbReference type="ARBA" id="ARBA00022670"/>
    </source>
</evidence>
<comment type="caution">
    <text evidence="13">The sequence shown here is derived from an EMBL/GenBank/DDBJ whole genome shotgun (WGS) entry which is preliminary data.</text>
</comment>
<evidence type="ECO:0000256" key="5">
    <source>
        <dbReference type="ARBA" id="ARBA00022801"/>
    </source>
</evidence>
<organism evidence="13 14">
    <name type="scientific">Knoellia koreensis</name>
    <dbReference type="NCBI Taxonomy" id="2730921"/>
    <lineage>
        <taxon>Bacteria</taxon>
        <taxon>Bacillati</taxon>
        <taxon>Actinomycetota</taxon>
        <taxon>Actinomycetes</taxon>
        <taxon>Micrococcales</taxon>
        <taxon>Intrasporangiaceae</taxon>
        <taxon>Knoellia</taxon>
    </lineage>
</organism>
<keyword evidence="8 10" id="KW-0482">Metalloprotease</keyword>
<feature type="domain" description="Peptidase M48" evidence="12">
    <location>
        <begin position="198"/>
        <end position="284"/>
    </location>
</feature>
<evidence type="ECO:0000256" key="11">
    <source>
        <dbReference type="SAM" id="Phobius"/>
    </source>
</evidence>
<keyword evidence="7 11" id="KW-1133">Transmembrane helix</keyword>
<evidence type="ECO:0000256" key="10">
    <source>
        <dbReference type="RuleBase" id="RU003983"/>
    </source>
</evidence>
<gene>
    <name evidence="13" type="ORF">HJG52_00470</name>
</gene>
<feature type="transmembrane region" description="Helical" evidence="11">
    <location>
        <begin position="261"/>
        <end position="279"/>
    </location>
</feature>
<sequence>MAEPTFQPPLPSPTPGTGTATFPPGYRKSVRTHVRHPLENLCLVLVILASFVVWSVAGYEVASAIIERREPDPYAVFFLVAPLLIYFARGQLYARMRLGGVKITETQYPEAYRMLVDAAAYYGLPKLPDAYVVLGNGVINAAASGHGFRKFIFVYSDLFEIGGAARDPDALRFIIGHEVGHIAAGHTSYWRLLGISGASWIPFLGSTLSRSQEYTADNFGYAYVPQGSAGAMATLAAGKYLNRTVDVNALADRATTEKGFFVWWVNALASHPVLVWRMYALRDRRRPGRLLWRPKHRS</sequence>
<keyword evidence="1" id="KW-1003">Cell membrane</keyword>
<name>A0A849HAU7_9MICO</name>
<dbReference type="InterPro" id="IPR001915">
    <property type="entry name" value="Peptidase_M48"/>
</dbReference>
<dbReference type="CDD" id="cd07325">
    <property type="entry name" value="M48_Ste24p_like"/>
    <property type="match status" value="1"/>
</dbReference>
<evidence type="ECO:0000256" key="9">
    <source>
        <dbReference type="ARBA" id="ARBA00023136"/>
    </source>
</evidence>
<dbReference type="Pfam" id="PF01435">
    <property type="entry name" value="Peptidase_M48"/>
    <property type="match status" value="2"/>
</dbReference>
<evidence type="ECO:0000256" key="8">
    <source>
        <dbReference type="ARBA" id="ARBA00023049"/>
    </source>
</evidence>
<comment type="similarity">
    <text evidence="10">Belongs to the peptidase M48 family.</text>
</comment>
<dbReference type="GO" id="GO:0004222">
    <property type="term" value="F:metalloendopeptidase activity"/>
    <property type="evidence" value="ECO:0007669"/>
    <property type="project" value="InterPro"/>
</dbReference>
<dbReference type="GO" id="GO:0006508">
    <property type="term" value="P:proteolysis"/>
    <property type="evidence" value="ECO:0007669"/>
    <property type="project" value="UniProtKB-KW"/>
</dbReference>
<dbReference type="InterPro" id="IPR050083">
    <property type="entry name" value="HtpX_protease"/>
</dbReference>
<keyword evidence="2 10" id="KW-0645">Protease</keyword>
<dbReference type="AlphaFoldDB" id="A0A849HAU7"/>
<evidence type="ECO:0000259" key="12">
    <source>
        <dbReference type="Pfam" id="PF01435"/>
    </source>
</evidence>
<evidence type="ECO:0000313" key="13">
    <source>
        <dbReference type="EMBL" id="NNM44482.1"/>
    </source>
</evidence>
<dbReference type="RefSeq" id="WP_171241629.1">
    <property type="nucleotide sequence ID" value="NZ_JABEPQ010000001.1"/>
</dbReference>
<feature type="transmembrane region" description="Helical" evidence="11">
    <location>
        <begin position="74"/>
        <end position="92"/>
    </location>
</feature>
<evidence type="ECO:0000256" key="1">
    <source>
        <dbReference type="ARBA" id="ARBA00022475"/>
    </source>
</evidence>
<dbReference type="EMBL" id="JABEPQ010000001">
    <property type="protein sequence ID" value="NNM44482.1"/>
    <property type="molecule type" value="Genomic_DNA"/>
</dbReference>
<dbReference type="Proteomes" id="UP000588586">
    <property type="component" value="Unassembled WGS sequence"/>
</dbReference>
<keyword evidence="5 10" id="KW-0378">Hydrolase</keyword>